<gene>
    <name evidence="7" type="ORF">MBESOW_P2626</name>
</gene>
<dbReference type="InterPro" id="IPR020846">
    <property type="entry name" value="MFS_dom"/>
</dbReference>
<dbReference type="PROSITE" id="PS50850">
    <property type="entry name" value="MFS"/>
    <property type="match status" value="1"/>
</dbReference>
<comment type="subcellular location">
    <subcellularLocation>
        <location evidence="1">Membrane</location>
        <topology evidence="1">Multi-pass membrane protein</topology>
    </subcellularLocation>
</comment>
<dbReference type="Pfam" id="PF07690">
    <property type="entry name" value="MFS_1"/>
    <property type="match status" value="1"/>
</dbReference>
<evidence type="ECO:0000259" key="6">
    <source>
        <dbReference type="PROSITE" id="PS50850"/>
    </source>
</evidence>
<dbReference type="PROSITE" id="PS00216">
    <property type="entry name" value="SUGAR_TRANSPORT_1"/>
    <property type="match status" value="1"/>
</dbReference>
<dbReference type="SUPFAM" id="SSF103473">
    <property type="entry name" value="MFS general substrate transporter"/>
    <property type="match status" value="1"/>
</dbReference>
<feature type="domain" description="Major facilitator superfamily (MFS) profile" evidence="6">
    <location>
        <begin position="15"/>
        <end position="400"/>
    </location>
</feature>
<feature type="transmembrane region" description="Helical" evidence="5">
    <location>
        <begin position="374"/>
        <end position="395"/>
    </location>
</feature>
<dbReference type="InterPro" id="IPR005829">
    <property type="entry name" value="Sugar_transporter_CS"/>
</dbReference>
<dbReference type="InterPro" id="IPR036259">
    <property type="entry name" value="MFS_trans_sf"/>
</dbReference>
<feature type="transmembrane region" description="Helical" evidence="5">
    <location>
        <begin position="345"/>
        <end position="368"/>
    </location>
</feature>
<dbReference type="Proteomes" id="UP000290975">
    <property type="component" value="Unassembled WGS sequence"/>
</dbReference>
<reference evidence="7 8" key="1">
    <citation type="submission" date="2014-12" db="EMBL/GenBank/DDBJ databases">
        <title>Whole genome sequencing of Sphingobium xenophagum OW59.</title>
        <authorList>
            <person name="Ohta Y."/>
            <person name="Nishi S."/>
            <person name="Hatada Y."/>
        </authorList>
    </citation>
    <scope>NUCLEOTIDE SEQUENCE [LARGE SCALE GENOMIC DNA]</scope>
    <source>
        <strain evidence="7 8">OW59</strain>
    </source>
</reference>
<keyword evidence="4 5" id="KW-0472">Membrane</keyword>
<keyword evidence="3 5" id="KW-1133">Transmembrane helix</keyword>
<comment type="caution">
    <text evidence="7">The sequence shown here is derived from an EMBL/GenBank/DDBJ whole genome shotgun (WGS) entry which is preliminary data.</text>
</comment>
<evidence type="ECO:0000313" key="8">
    <source>
        <dbReference type="Proteomes" id="UP000290975"/>
    </source>
</evidence>
<feature type="transmembrane region" description="Helical" evidence="5">
    <location>
        <begin position="12"/>
        <end position="31"/>
    </location>
</feature>
<dbReference type="PANTHER" id="PTHR23508:SF10">
    <property type="entry name" value="CARBOXYLIC ACID TRANSPORTER PROTEIN HOMOLOG"/>
    <property type="match status" value="1"/>
</dbReference>
<keyword evidence="2 5" id="KW-0812">Transmembrane</keyword>
<evidence type="ECO:0000256" key="1">
    <source>
        <dbReference type="ARBA" id="ARBA00004141"/>
    </source>
</evidence>
<feature type="transmembrane region" description="Helical" evidence="5">
    <location>
        <begin position="51"/>
        <end position="69"/>
    </location>
</feature>
<protein>
    <recommendedName>
        <fullName evidence="6">Major facilitator superfamily (MFS) profile domain-containing protein</fullName>
    </recommendedName>
</protein>
<organism evidence="7 8">
    <name type="scientific">Sphingobium xenophagum</name>
    <dbReference type="NCBI Taxonomy" id="121428"/>
    <lineage>
        <taxon>Bacteria</taxon>
        <taxon>Pseudomonadati</taxon>
        <taxon>Pseudomonadota</taxon>
        <taxon>Alphaproteobacteria</taxon>
        <taxon>Sphingomonadales</taxon>
        <taxon>Sphingomonadaceae</taxon>
        <taxon>Sphingobium</taxon>
    </lineage>
</organism>
<feature type="transmembrane region" description="Helical" evidence="5">
    <location>
        <begin position="171"/>
        <end position="191"/>
    </location>
</feature>
<dbReference type="GO" id="GO:0046943">
    <property type="term" value="F:carboxylic acid transmembrane transporter activity"/>
    <property type="evidence" value="ECO:0007669"/>
    <property type="project" value="TreeGrafter"/>
</dbReference>
<feature type="transmembrane region" description="Helical" evidence="5">
    <location>
        <begin position="310"/>
        <end position="333"/>
    </location>
</feature>
<dbReference type="AlphaFoldDB" id="A0A401J462"/>
<evidence type="ECO:0000256" key="2">
    <source>
        <dbReference type="ARBA" id="ARBA00022692"/>
    </source>
</evidence>
<feature type="transmembrane region" description="Helical" evidence="5">
    <location>
        <begin position="81"/>
        <end position="100"/>
    </location>
</feature>
<dbReference type="RefSeq" id="WP_130753102.1">
    <property type="nucleotide sequence ID" value="NZ_BBQY01000016.1"/>
</dbReference>
<feature type="transmembrane region" description="Helical" evidence="5">
    <location>
        <begin position="221"/>
        <end position="244"/>
    </location>
</feature>
<name>A0A401J462_SPHXE</name>
<dbReference type="GO" id="GO:0005886">
    <property type="term" value="C:plasma membrane"/>
    <property type="evidence" value="ECO:0007669"/>
    <property type="project" value="TreeGrafter"/>
</dbReference>
<evidence type="ECO:0000256" key="3">
    <source>
        <dbReference type="ARBA" id="ARBA00022989"/>
    </source>
</evidence>
<evidence type="ECO:0000256" key="4">
    <source>
        <dbReference type="ARBA" id="ARBA00023136"/>
    </source>
</evidence>
<dbReference type="InterPro" id="IPR011701">
    <property type="entry name" value="MFS"/>
</dbReference>
<proteinExistence type="predicted"/>
<sequence length="419" mass="43402">MTEAGEEKPGYEFKAVALLALGFGLVGLDRWLVMPLSPQIMRDLDLDYQDIGNLAAILGLSWGVFAIVMGRLSDKVGRRKILIPAIVAFSLLSGASGLATGLGMLLIARLLMGVAEGAYCPASYAASIDASPPRRRGLNLGIIQGAFALFGLALGPIIATQLVELVPSWRIVFGIVAIPGLIIAALMYFVLREPAFFPAINDQPKPQVSWVSLFGFHNVRIAMPAIFCAMSGLFVIGSLTPVFLTDVIGLSGTQMGFVMSGLGFGGFLGQIAICGISDVLGRRTTAVAAFFLAAVSLVLLTIYAQTPLMLFMLLFSSAFFCCGVIALIAGPLAGEAVPASIASGAMGLVVGSGEIFGGGVAPSVAGFIAQHAGLPTAFLTIAAVLSFGGLLSLFFRETAPRAVARVNAGSQPIAEAAAQ</sequence>
<evidence type="ECO:0000256" key="5">
    <source>
        <dbReference type="SAM" id="Phobius"/>
    </source>
</evidence>
<dbReference type="EMBL" id="BBQY01000016">
    <property type="protein sequence ID" value="GBH31370.1"/>
    <property type="molecule type" value="Genomic_DNA"/>
</dbReference>
<feature type="transmembrane region" description="Helical" evidence="5">
    <location>
        <begin position="256"/>
        <end position="274"/>
    </location>
</feature>
<feature type="transmembrane region" description="Helical" evidence="5">
    <location>
        <begin position="138"/>
        <end position="159"/>
    </location>
</feature>
<feature type="transmembrane region" description="Helical" evidence="5">
    <location>
        <begin position="286"/>
        <end position="304"/>
    </location>
</feature>
<dbReference type="PANTHER" id="PTHR23508">
    <property type="entry name" value="CARBOXYLIC ACID TRANSPORTER PROTEIN HOMOLOG"/>
    <property type="match status" value="1"/>
</dbReference>
<evidence type="ECO:0000313" key="7">
    <source>
        <dbReference type="EMBL" id="GBH31370.1"/>
    </source>
</evidence>
<keyword evidence="8" id="KW-1185">Reference proteome</keyword>
<dbReference type="Gene3D" id="1.20.1250.20">
    <property type="entry name" value="MFS general substrate transporter like domains"/>
    <property type="match status" value="2"/>
</dbReference>
<accession>A0A401J462</accession>